<dbReference type="AlphaFoldDB" id="G0NA78"/>
<evidence type="ECO:0000259" key="2">
    <source>
        <dbReference type="Pfam" id="PF05004"/>
    </source>
</evidence>
<sequence>MGQSKNFPTKILDGSECKLRTERLQAALKDAQDEERRLSGLIVLVSTLRKTPAPLFVSFVASNRESLFDLCSQITSTIGKDNDKDNDEDKDKKKMTVTLLTDLVGLVAIQAKESVKDLILEPLNQLRQILMDDEQSANLRTRCAIILAVASRFVCSDPEVIALNADACKSAWSTTVSSNDLAQLVATSLSAWCTILLDADTETLEKATEDQKRIVELLKAKHIEVRLAAVRNLGFLYELMRYKKPGFRFENTDVVLEVLAGWEQDLSISTKDRRVQSVIATDIRPSIVEGSDAPTTSLQTESKDLNCSLLRGGIAQHLANNELIPKIFGLIPIPTIQFGCKLVSIKDVPKNVYIGYFNDYVKHRSVQRGRERDEKMTKIYGDKEKEREEMLAATNPPM</sequence>
<dbReference type="InterPro" id="IPR039777">
    <property type="entry name" value="IFRD"/>
</dbReference>
<dbReference type="InterPro" id="IPR007701">
    <property type="entry name" value="Interferon-rel_develop_reg_N"/>
</dbReference>
<dbReference type="HOGENOM" id="CLU_693040_0_0_1"/>
<dbReference type="InParanoid" id="G0NA78"/>
<dbReference type="PANTHER" id="PTHR12354:SF1">
    <property type="entry name" value="INTERFERON-RELATED DEVELOPMENTAL REGULATOR 1"/>
    <property type="match status" value="1"/>
</dbReference>
<name>G0NA78_CAEBE</name>
<dbReference type="STRING" id="135651.G0NA78"/>
<proteinExistence type="inferred from homology"/>
<dbReference type="Pfam" id="PF05004">
    <property type="entry name" value="IFRD"/>
    <property type="match status" value="1"/>
</dbReference>
<dbReference type="InterPro" id="IPR016024">
    <property type="entry name" value="ARM-type_fold"/>
</dbReference>
<comment type="similarity">
    <text evidence="1">Belongs to the IFRD family.</text>
</comment>
<evidence type="ECO:0000313" key="4">
    <source>
        <dbReference type="Proteomes" id="UP000008068"/>
    </source>
</evidence>
<dbReference type="Proteomes" id="UP000008068">
    <property type="component" value="Unassembled WGS sequence"/>
</dbReference>
<accession>G0NA78</accession>
<feature type="domain" description="Interferon-related developmental regulator N-terminal" evidence="2">
    <location>
        <begin position="99"/>
        <end position="247"/>
    </location>
</feature>
<dbReference type="OrthoDB" id="686784at2759"/>
<gene>
    <name evidence="3" type="ORF">CAEBREN_05090</name>
</gene>
<organism evidence="4">
    <name type="scientific">Caenorhabditis brenneri</name>
    <name type="common">Nematode worm</name>
    <dbReference type="NCBI Taxonomy" id="135651"/>
    <lineage>
        <taxon>Eukaryota</taxon>
        <taxon>Metazoa</taxon>
        <taxon>Ecdysozoa</taxon>
        <taxon>Nematoda</taxon>
        <taxon>Chromadorea</taxon>
        <taxon>Rhabditida</taxon>
        <taxon>Rhabditina</taxon>
        <taxon>Rhabditomorpha</taxon>
        <taxon>Rhabditoidea</taxon>
        <taxon>Rhabditidae</taxon>
        <taxon>Peloderinae</taxon>
        <taxon>Caenorhabditis</taxon>
    </lineage>
</organism>
<evidence type="ECO:0000256" key="1">
    <source>
        <dbReference type="ARBA" id="ARBA00008828"/>
    </source>
</evidence>
<dbReference type="EMBL" id="GL379853">
    <property type="protein sequence ID" value="EGT56005.1"/>
    <property type="molecule type" value="Genomic_DNA"/>
</dbReference>
<keyword evidence="4" id="KW-1185">Reference proteome</keyword>
<dbReference type="PANTHER" id="PTHR12354">
    <property type="entry name" value="INTERFERON-RELATED DEVELOPMENTAL REGULATOR"/>
    <property type="match status" value="1"/>
</dbReference>
<reference evidence="4" key="1">
    <citation type="submission" date="2011-07" db="EMBL/GenBank/DDBJ databases">
        <authorList>
            <consortium name="Caenorhabditis brenneri Sequencing and Analysis Consortium"/>
            <person name="Wilson R.K."/>
        </authorList>
    </citation>
    <scope>NUCLEOTIDE SEQUENCE [LARGE SCALE GENOMIC DNA]</scope>
    <source>
        <strain evidence="4">PB2801</strain>
    </source>
</reference>
<dbReference type="eggNOG" id="KOG2842">
    <property type="taxonomic scope" value="Eukaryota"/>
</dbReference>
<protein>
    <recommendedName>
        <fullName evidence="2">Interferon-related developmental regulator N-terminal domain-containing protein</fullName>
    </recommendedName>
</protein>
<evidence type="ECO:0000313" key="3">
    <source>
        <dbReference type="EMBL" id="EGT56005.1"/>
    </source>
</evidence>
<dbReference type="SUPFAM" id="SSF48371">
    <property type="entry name" value="ARM repeat"/>
    <property type="match status" value="1"/>
</dbReference>